<protein>
    <submittedName>
        <fullName evidence="10">Rhomboid family intramembrane serine protease</fullName>
        <ecNumber evidence="10">3.4.21.-</ecNumber>
    </submittedName>
</protein>
<evidence type="ECO:0000256" key="1">
    <source>
        <dbReference type="ARBA" id="ARBA00004141"/>
    </source>
</evidence>
<evidence type="ECO:0000256" key="4">
    <source>
        <dbReference type="ARBA" id="ARBA00022692"/>
    </source>
</evidence>
<dbReference type="EC" id="3.4.21.-" evidence="10"/>
<evidence type="ECO:0000256" key="5">
    <source>
        <dbReference type="ARBA" id="ARBA00022801"/>
    </source>
</evidence>
<evidence type="ECO:0000313" key="10">
    <source>
        <dbReference type="EMBL" id="MFC0315883.1"/>
    </source>
</evidence>
<dbReference type="PANTHER" id="PTHR43066:SF1">
    <property type="entry name" value="RHOMBOID PROTEIN 2"/>
    <property type="match status" value="1"/>
</dbReference>
<evidence type="ECO:0000256" key="3">
    <source>
        <dbReference type="ARBA" id="ARBA00022670"/>
    </source>
</evidence>
<evidence type="ECO:0000313" key="11">
    <source>
        <dbReference type="Proteomes" id="UP001589783"/>
    </source>
</evidence>
<comment type="subcellular location">
    <subcellularLocation>
        <location evidence="1">Membrane</location>
        <topology evidence="1">Multi-pass membrane protein</topology>
    </subcellularLocation>
</comment>
<dbReference type="PANTHER" id="PTHR43066">
    <property type="entry name" value="RHOMBOID-RELATED PROTEIN"/>
    <property type="match status" value="1"/>
</dbReference>
<dbReference type="Gene3D" id="1.20.1540.10">
    <property type="entry name" value="Rhomboid-like"/>
    <property type="match status" value="1"/>
</dbReference>
<feature type="transmembrane region" description="Helical" evidence="8">
    <location>
        <begin position="20"/>
        <end position="40"/>
    </location>
</feature>
<comment type="caution">
    <text evidence="10">The sequence shown here is derived from an EMBL/GenBank/DDBJ whole genome shotgun (WGS) entry which is preliminary data.</text>
</comment>
<keyword evidence="3 10" id="KW-0645">Protease</keyword>
<dbReference type="GO" id="GO:0008233">
    <property type="term" value="F:peptidase activity"/>
    <property type="evidence" value="ECO:0007669"/>
    <property type="project" value="UniProtKB-KW"/>
</dbReference>
<feature type="transmembrane region" description="Helical" evidence="8">
    <location>
        <begin position="118"/>
        <end position="138"/>
    </location>
</feature>
<dbReference type="InterPro" id="IPR022764">
    <property type="entry name" value="Peptidase_S54_rhomboid_dom"/>
</dbReference>
<dbReference type="EMBL" id="JBHLWV010000024">
    <property type="protein sequence ID" value="MFC0315883.1"/>
    <property type="molecule type" value="Genomic_DNA"/>
</dbReference>
<keyword evidence="5 10" id="KW-0378">Hydrolase</keyword>
<feature type="transmembrane region" description="Helical" evidence="8">
    <location>
        <begin position="60"/>
        <end position="86"/>
    </location>
</feature>
<evidence type="ECO:0000256" key="2">
    <source>
        <dbReference type="ARBA" id="ARBA00009045"/>
    </source>
</evidence>
<gene>
    <name evidence="10" type="ORF">ACFFJD_13585</name>
</gene>
<dbReference type="GO" id="GO:0006508">
    <property type="term" value="P:proteolysis"/>
    <property type="evidence" value="ECO:0007669"/>
    <property type="project" value="UniProtKB-KW"/>
</dbReference>
<feature type="transmembrane region" description="Helical" evidence="8">
    <location>
        <begin position="145"/>
        <end position="163"/>
    </location>
</feature>
<accession>A0ABV6HD64</accession>
<keyword evidence="7 8" id="KW-0472">Membrane</keyword>
<dbReference type="RefSeq" id="WP_382365022.1">
    <property type="nucleotide sequence ID" value="NZ_JBHLWV010000024.1"/>
</dbReference>
<feature type="domain" description="Peptidase S54 rhomboid" evidence="9">
    <location>
        <begin position="59"/>
        <end position="189"/>
    </location>
</feature>
<sequence length="208" mass="21716">MTAPARAADRRPRPAWQRSALIMAVIIAGLFVVEAIDAAGDYALDQEGIAPRSVSGLTGILWAPFLHVDFAHLIANAIPGAILGFLLLLAGRFLAVTAVVWVVSGFGVWLLAPAGTVTVGASGIVFGWLTYLLVRGLFNRHIWQVLGGLVLLAVYGGMLWGVLPQGGTVSWQGHLCGALGGVLAAWMLSGVDKRVSGGRTAQVTAGPR</sequence>
<keyword evidence="6 8" id="KW-1133">Transmembrane helix</keyword>
<dbReference type="Pfam" id="PF01694">
    <property type="entry name" value="Rhomboid"/>
    <property type="match status" value="1"/>
</dbReference>
<reference evidence="10 11" key="1">
    <citation type="submission" date="2024-09" db="EMBL/GenBank/DDBJ databases">
        <authorList>
            <person name="Sun Q."/>
            <person name="Mori K."/>
        </authorList>
    </citation>
    <scope>NUCLEOTIDE SEQUENCE [LARGE SCALE GENOMIC DNA]</scope>
    <source>
        <strain evidence="10 11">CCM 7957</strain>
    </source>
</reference>
<dbReference type="Proteomes" id="UP001589783">
    <property type="component" value="Unassembled WGS sequence"/>
</dbReference>
<keyword evidence="4 8" id="KW-0812">Transmembrane</keyword>
<dbReference type="SUPFAM" id="SSF144091">
    <property type="entry name" value="Rhomboid-like"/>
    <property type="match status" value="1"/>
</dbReference>
<evidence type="ECO:0000256" key="7">
    <source>
        <dbReference type="ARBA" id="ARBA00023136"/>
    </source>
</evidence>
<evidence type="ECO:0000256" key="6">
    <source>
        <dbReference type="ARBA" id="ARBA00022989"/>
    </source>
</evidence>
<evidence type="ECO:0000259" key="9">
    <source>
        <dbReference type="Pfam" id="PF01694"/>
    </source>
</evidence>
<name>A0ABV6HD64_9ACTN</name>
<keyword evidence="11" id="KW-1185">Reference proteome</keyword>
<organism evidence="10 11">
    <name type="scientific">Gordonia phosphorivorans</name>
    <dbReference type="NCBI Taxonomy" id="1056982"/>
    <lineage>
        <taxon>Bacteria</taxon>
        <taxon>Bacillati</taxon>
        <taxon>Actinomycetota</taxon>
        <taxon>Actinomycetes</taxon>
        <taxon>Mycobacteriales</taxon>
        <taxon>Gordoniaceae</taxon>
        <taxon>Gordonia</taxon>
    </lineage>
</organism>
<evidence type="ECO:0000256" key="8">
    <source>
        <dbReference type="SAM" id="Phobius"/>
    </source>
</evidence>
<comment type="similarity">
    <text evidence="2">Belongs to the peptidase S54 family.</text>
</comment>
<proteinExistence type="inferred from homology"/>
<dbReference type="InterPro" id="IPR035952">
    <property type="entry name" value="Rhomboid-like_sf"/>
</dbReference>
<feature type="transmembrane region" description="Helical" evidence="8">
    <location>
        <begin position="169"/>
        <end position="189"/>
    </location>
</feature>